<keyword evidence="3" id="KW-1185">Reference proteome</keyword>
<dbReference type="CDD" id="cd00180">
    <property type="entry name" value="PKc"/>
    <property type="match status" value="1"/>
</dbReference>
<dbReference type="InterPro" id="IPR011990">
    <property type="entry name" value="TPR-like_helical_dom_sf"/>
</dbReference>
<sequence>MKATKCLSFIKISENQVLDNKLSRIYSKYTFLYLSLSNLNQTDDFNRIEIFLLNYFQNYKFITFQFTDISKSLIQEANSINSLNSKINFIICVEDKCHIIEKIDFSLIKNTIIKLKEQKIQLINVSQNFDKSAKFSKEEKEANEEIDNLIKHFHYKIIENEFVKYTIRPILGFFIRRYFYPTNYFKNPSFFMFEQSKEQKMREDLVQAIYSKDSSQFIYYFDQLLTNSNDIKNEENKTLDLKEFKMSDFVELRLLYGTRKALFYLVIHLESLHVFMLKKVIYDGELKSSEIEHETYFCENFSHRCFTKFYGYAKERRTIGFVYEYLCNGSLKTLIEKDRKRIDDLYILMTINRLYQGIEYLHLNSLIHRDIKPLNILIDHDFIPYISDFDEIRHFNQNDESNEEMTANLGSSFFSAPEQEKGKSLTSAADVYSFGKIIYYLYEKESDVSEEVKNINASKNIQTLYKLCTKMKPEDRIKHPKIKFMIINEIELFSYFVQYLIDEPSNYYSMNVIQYLIENVFILFNEEMTHFCINVINLKSLFFYKIENNYSLFYLTLGILYCNGDEIKRDYYKAINYFELSSIENNSDALLYLGILYYKGFGVEQDDLKALEYLNLSAKLNNSESLFYLGILYFNGYIVIQNYIKAKRYFELAAQQNNSEALLYLGIIYSNGYGVKQDNSQAIQYFELSAKQNNSKAIFNLKKLYSKGNILEKQLITSANQDDTSYINLYLGIQSENRNGVHHDYVKARQYYQLSAKENNPEAFYNLGNLYLNGLGVKQNYSKAIEYFESSAKLNNSDALLELWKIYFNGLGVDRNYMKAIEYFELSCKQKNSRAHLKLDIKTSVSKELEIESEGLSITGYQKNASESISSLANLNLGLINFYGFEGKQDYMKAREYFELAAKENNSEALLYLGLIYSNGLGVKIDYNKARNYYELSAKQNNSKALFNLGIIYYKGLDVERDYLIAKEYFELAVNQKNEYALLNLGNFYFYGFGVKQDYMKAFEYFELAAYQKNLEAIYNLGYLYSHGFGVKQDLLKAIKYYEIAAKQQNNSNALLNLGIIYSKRLGVKKDYQKAMNYYELAAEQNNSYAILNIGTLYENGNGVEQDYAKAKEYYEQAAKLNNPYAFLYLGLIFVNGYGVNKDYTKAMDYFELSAKQNNSFALYNLGEIYSNKEYYLNVSRAVKCFLKCYKIHFQMIKNETPNQDASLITRYNYYCYRSANDLGLIYLICFQDIEKAKEYIKESAFAEYPFGQNNFGLLNQFYFNDILKAEHFYKRASEHSFCLAEYNLGYMKEKEEKQKESIDFYLKASSHEDEKLTFQGQSHFDERLEISKTFVICLANLKLARYYLMESDNEKSRNYFIKSLTKIHLETESQNYQFRFRFNKNESKNIFSYLKTFILFYPLFNLENQPFQEIQDFINDLRLELNNEKSLKDDFKKYETNESMHKKVFQFNDLIKQFQYEDMNEIIKKEKNDISDYHQLTNFDFNEQEEIIIESKLIFYDPGELFDFVFENDEYKKEFIVEISKIIETMEKILYMPPYPILLGRLNANRQKIKQKQYVCYPYMKEVNEIFYEGFEINLS</sequence>
<feature type="domain" description="Protein kinase" evidence="1">
    <location>
        <begin position="249"/>
        <end position="496"/>
    </location>
</feature>
<proteinExistence type="predicted"/>
<dbReference type="Gene3D" id="1.10.510.10">
    <property type="entry name" value="Transferase(Phosphotransferase) domain 1"/>
    <property type="match status" value="1"/>
</dbReference>
<dbReference type="SUPFAM" id="SSF56112">
    <property type="entry name" value="Protein kinase-like (PK-like)"/>
    <property type="match status" value="1"/>
</dbReference>
<evidence type="ECO:0000313" key="2">
    <source>
        <dbReference type="EMBL" id="KAK8895452.1"/>
    </source>
</evidence>
<dbReference type="EMBL" id="JAPFFF010000003">
    <property type="protein sequence ID" value="KAK8895452.1"/>
    <property type="molecule type" value="Genomic_DNA"/>
</dbReference>
<dbReference type="PROSITE" id="PS00108">
    <property type="entry name" value="PROTEIN_KINASE_ST"/>
    <property type="match status" value="1"/>
</dbReference>
<dbReference type="SMART" id="SM00028">
    <property type="entry name" value="TPR"/>
    <property type="match status" value="5"/>
</dbReference>
<reference evidence="2 3" key="1">
    <citation type="submission" date="2024-04" db="EMBL/GenBank/DDBJ databases">
        <title>Tritrichomonas musculus Genome.</title>
        <authorList>
            <person name="Alves-Ferreira E."/>
            <person name="Grigg M."/>
            <person name="Lorenzi H."/>
            <person name="Galac M."/>
        </authorList>
    </citation>
    <scope>NUCLEOTIDE SEQUENCE [LARGE SCALE GENOMIC DNA]</scope>
    <source>
        <strain evidence="2 3">EAF2021</strain>
    </source>
</reference>
<dbReference type="InterPro" id="IPR019734">
    <property type="entry name" value="TPR_rpt"/>
</dbReference>
<dbReference type="Pfam" id="PF08238">
    <property type="entry name" value="Sel1"/>
    <property type="match status" value="16"/>
</dbReference>
<dbReference type="InterPro" id="IPR000719">
    <property type="entry name" value="Prot_kinase_dom"/>
</dbReference>
<protein>
    <recommendedName>
        <fullName evidence="1">Protein kinase domain-containing protein</fullName>
    </recommendedName>
</protein>
<organism evidence="2 3">
    <name type="scientific">Tritrichomonas musculus</name>
    <dbReference type="NCBI Taxonomy" id="1915356"/>
    <lineage>
        <taxon>Eukaryota</taxon>
        <taxon>Metamonada</taxon>
        <taxon>Parabasalia</taxon>
        <taxon>Tritrichomonadida</taxon>
        <taxon>Tritrichomonadidae</taxon>
        <taxon>Tritrichomonas</taxon>
    </lineage>
</organism>
<name>A0ABR2KX05_9EUKA</name>
<dbReference type="InterPro" id="IPR011009">
    <property type="entry name" value="Kinase-like_dom_sf"/>
</dbReference>
<evidence type="ECO:0000313" key="3">
    <source>
        <dbReference type="Proteomes" id="UP001470230"/>
    </source>
</evidence>
<dbReference type="InterPro" id="IPR006597">
    <property type="entry name" value="Sel1-like"/>
</dbReference>
<dbReference type="InterPro" id="IPR008271">
    <property type="entry name" value="Ser/Thr_kinase_AS"/>
</dbReference>
<dbReference type="Proteomes" id="UP001470230">
    <property type="component" value="Unassembled WGS sequence"/>
</dbReference>
<dbReference type="SUPFAM" id="SSF81901">
    <property type="entry name" value="HCP-like"/>
    <property type="match status" value="5"/>
</dbReference>
<gene>
    <name evidence="2" type="ORF">M9Y10_023916</name>
</gene>
<dbReference type="Gene3D" id="1.25.40.10">
    <property type="entry name" value="Tetratricopeptide repeat domain"/>
    <property type="match status" value="5"/>
</dbReference>
<dbReference type="SMART" id="SM00671">
    <property type="entry name" value="SEL1"/>
    <property type="match status" value="19"/>
</dbReference>
<dbReference type="PROSITE" id="PS50011">
    <property type="entry name" value="PROTEIN_KINASE_DOM"/>
    <property type="match status" value="1"/>
</dbReference>
<dbReference type="PANTHER" id="PTHR43628:SF1">
    <property type="entry name" value="CHITIN SYNTHASE REGULATORY FACTOR 2-RELATED"/>
    <property type="match status" value="1"/>
</dbReference>
<dbReference type="InterPro" id="IPR052945">
    <property type="entry name" value="Mitotic_Regulator"/>
</dbReference>
<evidence type="ECO:0000259" key="1">
    <source>
        <dbReference type="PROSITE" id="PS50011"/>
    </source>
</evidence>
<dbReference type="SMART" id="SM00220">
    <property type="entry name" value="S_TKc"/>
    <property type="match status" value="1"/>
</dbReference>
<accession>A0ABR2KX05</accession>
<comment type="caution">
    <text evidence="2">The sequence shown here is derived from an EMBL/GenBank/DDBJ whole genome shotgun (WGS) entry which is preliminary data.</text>
</comment>
<dbReference type="Pfam" id="PF00069">
    <property type="entry name" value="Pkinase"/>
    <property type="match status" value="1"/>
</dbReference>
<dbReference type="PANTHER" id="PTHR43628">
    <property type="entry name" value="ACTIVATOR OF C KINASE PROTEIN 1-RELATED"/>
    <property type="match status" value="1"/>
</dbReference>